<protein>
    <submittedName>
        <fullName evidence="2">Cupin superfamily protein</fullName>
    </submittedName>
</protein>
<dbReference type="Proteomes" id="UP000238823">
    <property type="component" value="Unassembled WGS sequence"/>
</dbReference>
<dbReference type="OrthoDB" id="9764016at2"/>
<reference evidence="2 3" key="1">
    <citation type="submission" date="2018-03" db="EMBL/GenBank/DDBJ databases">
        <title>Draft Genome Sequences of the Obligatory Marine Myxobacteria Enhygromyxa salina SWB007.</title>
        <authorList>
            <person name="Poehlein A."/>
            <person name="Moghaddam J.A."/>
            <person name="Harms H."/>
            <person name="Alanjari M."/>
            <person name="Koenig G.M."/>
            <person name="Daniel R."/>
            <person name="Schaeberle T.F."/>
        </authorList>
    </citation>
    <scope>NUCLEOTIDE SEQUENCE [LARGE SCALE GENOMIC DNA]</scope>
    <source>
        <strain evidence="2 3">SWB007</strain>
    </source>
</reference>
<dbReference type="Pfam" id="PF08007">
    <property type="entry name" value="JmjC_2"/>
    <property type="match status" value="1"/>
</dbReference>
<feature type="domain" description="JmjC" evidence="1">
    <location>
        <begin position="86"/>
        <end position="248"/>
    </location>
</feature>
<dbReference type="PROSITE" id="PS51184">
    <property type="entry name" value="JMJC"/>
    <property type="match status" value="1"/>
</dbReference>
<proteinExistence type="predicted"/>
<name>A0A2S9XPN1_9BACT</name>
<dbReference type="InterPro" id="IPR003347">
    <property type="entry name" value="JmjC_dom"/>
</dbReference>
<evidence type="ECO:0000313" key="2">
    <source>
        <dbReference type="EMBL" id="PRP94815.1"/>
    </source>
</evidence>
<evidence type="ECO:0000313" key="3">
    <source>
        <dbReference type="Proteomes" id="UP000238823"/>
    </source>
</evidence>
<dbReference type="SUPFAM" id="SSF51197">
    <property type="entry name" value="Clavaminate synthase-like"/>
    <property type="match status" value="1"/>
</dbReference>
<organism evidence="2 3">
    <name type="scientific">Enhygromyxa salina</name>
    <dbReference type="NCBI Taxonomy" id="215803"/>
    <lineage>
        <taxon>Bacteria</taxon>
        <taxon>Pseudomonadati</taxon>
        <taxon>Myxococcota</taxon>
        <taxon>Polyangia</taxon>
        <taxon>Nannocystales</taxon>
        <taxon>Nannocystaceae</taxon>
        <taxon>Enhygromyxa</taxon>
    </lineage>
</organism>
<dbReference type="RefSeq" id="WP_106094405.1">
    <property type="nucleotide sequence ID" value="NZ_PVNL01000139.1"/>
</dbReference>
<dbReference type="AlphaFoldDB" id="A0A2S9XPN1"/>
<gene>
    <name evidence="2" type="ORF">ENSA7_76380</name>
</gene>
<comment type="caution">
    <text evidence="2">The sequence shown here is derived from an EMBL/GenBank/DDBJ whole genome shotgun (WGS) entry which is preliminary data.</text>
</comment>
<evidence type="ECO:0000259" key="1">
    <source>
        <dbReference type="PROSITE" id="PS51184"/>
    </source>
</evidence>
<dbReference type="EMBL" id="PVNL01000139">
    <property type="protein sequence ID" value="PRP94815.1"/>
    <property type="molecule type" value="Genomic_DNA"/>
</dbReference>
<accession>A0A2S9XPN1</accession>
<dbReference type="Gene3D" id="2.60.120.650">
    <property type="entry name" value="Cupin"/>
    <property type="match status" value="1"/>
</dbReference>
<sequence length="394" mass="43456">MSTRAVFGVDPAAPDWPTQVVRADCHDDPMFAELVVLLPDVEAVCALFERQAPAARVSVWHTDGQRMRGAQKLEPRAALAAHRAGATLYFHECHRVIPALGRYLNRVREAVGDFMPSASRVEIFAGARGSGAHLHFDRDCGLNVQLHGEKRWQIHPPTNTNVIEWRDPVWQRFARRPDGTARDPQVEPSPTLGPFDAVETVAAGQSLWLPRGLWHTTQVSSARSLALVFVISPASLAARLSSLIEWEIVRDPRLRELSFANLAHASLADLRALGPTITQLITCLSVDQLVYGPFPDTLAGSWALHEDVTLSVDSDGRFHIRSCGDHMSYSIGASIEELPWFDRLLERLTQTQSSGPAPVGALLWDCPDSLWPWLEDLFAALSAAGVLQRVRGEA</sequence>